<name>A0A3D5J0Y8_9FLAO</name>
<dbReference type="Proteomes" id="UP000264330">
    <property type="component" value="Unassembled WGS sequence"/>
</dbReference>
<dbReference type="AlphaFoldDB" id="A0A3D5J0Y8"/>
<sequence length="364" mass="41167">MSSKRKRRHLKKKRYIAPVIILGALIVFRLFLPLIVKNYVNKTLNNIPGYHGHVEDIDIALWRGAYTIDSLVLIKENAENETPLLDFPETDISIEWKSLLKGKVVSEIEMHSPKFNYIFEDQQDTTAVENPKTEDWTKALTDLVPIDINHLQVYNGTANFVQLSSDPQIDMFMQKVNLQATNLSNVINNEKPLPSNIQATAVSIGGGNVKLHGNMNLLKEIPDMDIDFSLQKARATGINDLIQRYAGVDFESGTFELYSEIAINDAYLKGYIKPMFINTKLIGKDEEGGLFKKLWEGFVGVFKFILKNQGTDTLATKVPLEGDLKNVKTGVLPTVFNIFENAWINAFKNSVNEEINFEDAKQKK</sequence>
<dbReference type="RefSeq" id="WP_013072998.1">
    <property type="nucleotide sequence ID" value="NZ_CAJXAW010000136.1"/>
</dbReference>
<reference evidence="2 3" key="1">
    <citation type="journal article" date="2018" name="Nat. Biotechnol.">
        <title>A standardized bacterial taxonomy based on genome phylogeny substantially revises the tree of life.</title>
        <authorList>
            <person name="Parks D.H."/>
            <person name="Chuvochina M."/>
            <person name="Waite D.W."/>
            <person name="Rinke C."/>
            <person name="Skarshewski A."/>
            <person name="Chaumeil P.A."/>
            <person name="Hugenholtz P."/>
        </authorList>
    </citation>
    <scope>NUCLEOTIDE SEQUENCE [LARGE SCALE GENOMIC DNA]</scope>
    <source>
        <strain evidence="2">UBA9359</strain>
    </source>
</reference>
<keyword evidence="1" id="KW-0472">Membrane</keyword>
<keyword evidence="1" id="KW-0812">Transmembrane</keyword>
<accession>A0A3D5J0Y8</accession>
<evidence type="ECO:0000256" key="1">
    <source>
        <dbReference type="SAM" id="Phobius"/>
    </source>
</evidence>
<organism evidence="2 3">
    <name type="scientific">Zunongwangia profunda</name>
    <dbReference type="NCBI Taxonomy" id="398743"/>
    <lineage>
        <taxon>Bacteria</taxon>
        <taxon>Pseudomonadati</taxon>
        <taxon>Bacteroidota</taxon>
        <taxon>Flavobacteriia</taxon>
        <taxon>Flavobacteriales</taxon>
        <taxon>Flavobacteriaceae</taxon>
        <taxon>Zunongwangia</taxon>
    </lineage>
</organism>
<gene>
    <name evidence="2" type="ORF">DGQ38_11300</name>
</gene>
<protein>
    <submittedName>
        <fullName evidence="2">DUF748 domain-containing protein</fullName>
    </submittedName>
</protein>
<evidence type="ECO:0000313" key="3">
    <source>
        <dbReference type="Proteomes" id="UP000264330"/>
    </source>
</evidence>
<proteinExistence type="predicted"/>
<feature type="transmembrane region" description="Helical" evidence="1">
    <location>
        <begin position="15"/>
        <end position="36"/>
    </location>
</feature>
<dbReference type="EMBL" id="DPMF01000261">
    <property type="protein sequence ID" value="HCV81623.1"/>
    <property type="molecule type" value="Genomic_DNA"/>
</dbReference>
<keyword evidence="1" id="KW-1133">Transmembrane helix</keyword>
<comment type="caution">
    <text evidence="2">The sequence shown here is derived from an EMBL/GenBank/DDBJ whole genome shotgun (WGS) entry which is preliminary data.</text>
</comment>
<dbReference type="OMA" id="WHSLWYD"/>
<dbReference type="Pfam" id="PF05359">
    <property type="entry name" value="DUF748"/>
    <property type="match status" value="1"/>
</dbReference>
<evidence type="ECO:0000313" key="2">
    <source>
        <dbReference type="EMBL" id="HCV81623.1"/>
    </source>
</evidence>
<dbReference type="InterPro" id="IPR008023">
    <property type="entry name" value="DUF748"/>
</dbReference>